<accession>A0A8E0UWQ8</accession>
<dbReference type="GO" id="GO:0008810">
    <property type="term" value="F:cellulase activity"/>
    <property type="evidence" value="ECO:0007669"/>
    <property type="project" value="UniProtKB-UniRule"/>
</dbReference>
<dbReference type="Proteomes" id="UP000036893">
    <property type="component" value="Unassembled WGS sequence"/>
</dbReference>
<dbReference type="PANTHER" id="PTHR33353:SF32">
    <property type="entry name" value="ENDO-BETA-1,4-GLUCANASE D"/>
    <property type="match status" value="1"/>
</dbReference>
<dbReference type="GO" id="GO:0030248">
    <property type="term" value="F:cellulose binding"/>
    <property type="evidence" value="ECO:0007669"/>
    <property type="project" value="UniProtKB-UniRule"/>
</dbReference>
<evidence type="ECO:0000256" key="1">
    <source>
        <dbReference type="ARBA" id="ARBA00001973"/>
    </source>
</evidence>
<evidence type="ECO:0000256" key="4">
    <source>
        <dbReference type="ARBA" id="ARBA00023157"/>
    </source>
</evidence>
<evidence type="ECO:0000313" key="9">
    <source>
        <dbReference type="EMBL" id="GIC85571.1"/>
    </source>
</evidence>
<dbReference type="GO" id="GO:0030245">
    <property type="term" value="P:cellulose catabolic process"/>
    <property type="evidence" value="ECO:0007669"/>
    <property type="project" value="UniProtKB-UniRule"/>
</dbReference>
<feature type="signal peptide" evidence="7">
    <location>
        <begin position="1"/>
        <end position="18"/>
    </location>
</feature>
<evidence type="ECO:0000256" key="3">
    <source>
        <dbReference type="ARBA" id="ARBA00022525"/>
    </source>
</evidence>
<feature type="compositionally biased region" description="Low complexity" evidence="6">
    <location>
        <begin position="259"/>
        <end position="329"/>
    </location>
</feature>
<dbReference type="InterPro" id="IPR005103">
    <property type="entry name" value="AA9_LPMO"/>
</dbReference>
<keyword evidence="4 5" id="KW-1015">Disulfide bond</keyword>
<proteinExistence type="predicted"/>
<dbReference type="InterPro" id="IPR049892">
    <property type="entry name" value="AA9"/>
</dbReference>
<comment type="subcellular location">
    <subcellularLocation>
        <location evidence="2 5">Secreted</location>
    </subcellularLocation>
</comment>
<name>A0A8E0UWQ8_9EURO</name>
<feature type="region of interest" description="Disordered" evidence="6">
    <location>
        <begin position="259"/>
        <end position="360"/>
    </location>
</feature>
<feature type="domain" description="Auxiliary Activity family 9 catalytic" evidence="8">
    <location>
        <begin position="19"/>
        <end position="229"/>
    </location>
</feature>
<comment type="cofactor">
    <cofactor evidence="1">
        <name>Cu(2+)</name>
        <dbReference type="ChEBI" id="CHEBI:29036"/>
    </cofactor>
</comment>
<gene>
    <name evidence="9" type="ORF">Aud_001403</name>
</gene>
<keyword evidence="7" id="KW-0732">Signal</keyword>
<protein>
    <recommendedName>
        <fullName evidence="5">AA9 family lytic polysaccharide monooxygenase</fullName>
        <ecNumber evidence="5">1.14.99.56</ecNumber>
    </recommendedName>
    <alternativeName>
        <fullName evidence="5">Endo-beta-1,4-glucanase</fullName>
    </alternativeName>
    <alternativeName>
        <fullName evidence="5">Glycosyl hydrolase 61 family protein</fullName>
    </alternativeName>
</protein>
<evidence type="ECO:0000256" key="5">
    <source>
        <dbReference type="RuleBase" id="RU368122"/>
    </source>
</evidence>
<organism evidence="9 10">
    <name type="scientific">Aspergillus udagawae</name>
    <dbReference type="NCBI Taxonomy" id="91492"/>
    <lineage>
        <taxon>Eukaryota</taxon>
        <taxon>Fungi</taxon>
        <taxon>Dikarya</taxon>
        <taxon>Ascomycota</taxon>
        <taxon>Pezizomycotina</taxon>
        <taxon>Eurotiomycetes</taxon>
        <taxon>Eurotiomycetidae</taxon>
        <taxon>Eurotiales</taxon>
        <taxon>Aspergillaceae</taxon>
        <taxon>Aspergillus</taxon>
        <taxon>Aspergillus subgen. Fumigati</taxon>
    </lineage>
</organism>
<evidence type="ECO:0000313" key="10">
    <source>
        <dbReference type="Proteomes" id="UP000036893"/>
    </source>
</evidence>
<evidence type="ECO:0000256" key="6">
    <source>
        <dbReference type="SAM" id="MobiDB-lite"/>
    </source>
</evidence>
<dbReference type="Pfam" id="PF03443">
    <property type="entry name" value="AA9"/>
    <property type="match status" value="1"/>
</dbReference>
<sequence length="478" mass="50159">MYRNLLAVLALLTASAHAHTVFTTLYVDGENQGDGVCVRMNRNPSKASFPIEPLSSKDIACGYDGEKAVARVCPAKASSTLTFEFREYADGSRPGSIDISHKGPCAVYMKKVDDATADNNAAGDGWFKIWHADYDATAGKWCTEKMIENNGHISVQIPADIEGGYYLVRPELLALHAAQDNPPDPQFYVGCAQVFVQSTGTAKPATVNIGEGTYDLSLPGMTYNLYKKPLELPYPMYGPPVYQAGKSASANTASANAASSNAASGNSASANAASGSTASGNTASGNSASANAASGSTASGNSASANAASGNTVSGNSASASASSASTNTESEEPESVPANVCKNKPKKKNKNKKKKKRAMLVQNKGLKPAGCILVRDNWCGFEVPSYTDEQGCWASSKNCWDQADVCWNTALPTGSAHCQIWSDKCTALDASCSNKVFPGPPNAGQDLTPKAASLVGSIKMFARGVRSHIKRRRHAHV</sequence>
<dbReference type="GeneID" id="66988879"/>
<evidence type="ECO:0000256" key="7">
    <source>
        <dbReference type="SAM" id="SignalP"/>
    </source>
</evidence>
<comment type="caution">
    <text evidence="9">The sequence shown here is derived from an EMBL/GenBank/DDBJ whole genome shotgun (WGS) entry which is preliminary data.</text>
</comment>
<reference evidence="9" key="1">
    <citation type="journal article" date="2015" name="Genome Announc.">
        <title>Draft Genome Sequence of the Pathogenic Filamentous Fungus Aspergillus udagawae Strain IFM 46973T.</title>
        <authorList>
            <person name="Kusuya Y."/>
            <person name="Takahashi-Nakaguchi A."/>
            <person name="Takahashi H."/>
            <person name="Yaguchi T."/>
        </authorList>
    </citation>
    <scope>NUCLEOTIDE SEQUENCE</scope>
    <source>
        <strain evidence="9">IFM 46973</strain>
    </source>
</reference>
<dbReference type="PANTHER" id="PTHR33353">
    <property type="entry name" value="PUTATIVE (AFU_ORTHOLOGUE AFUA_1G12560)-RELATED"/>
    <property type="match status" value="1"/>
</dbReference>
<keyword evidence="5" id="KW-0624">Polysaccharide degradation</keyword>
<feature type="compositionally biased region" description="Basic residues" evidence="6">
    <location>
        <begin position="344"/>
        <end position="359"/>
    </location>
</feature>
<dbReference type="EC" id="1.14.99.56" evidence="5"/>
<feature type="chain" id="PRO_5034993224" description="AA9 family lytic polysaccharide monooxygenase" evidence="7">
    <location>
        <begin position="19"/>
        <end position="478"/>
    </location>
</feature>
<reference evidence="9" key="2">
    <citation type="submission" date="2021-01" db="EMBL/GenBank/DDBJ databases">
        <title>Pan-genome distribution and transcriptional activeness of fungal secondary metabolism genes in Aspergillus section Fumigati.</title>
        <authorList>
            <person name="Takahashi H."/>
            <person name="Umemura M."/>
            <person name="Ninomiya A."/>
            <person name="Kusuya Y."/>
            <person name="Urayama S."/>
            <person name="Shimizu M."/>
            <person name="Watanabe A."/>
            <person name="Kamei K."/>
            <person name="Yaguchi T."/>
            <person name="Hagiwara D."/>
        </authorList>
    </citation>
    <scope>NUCLEOTIDE SEQUENCE</scope>
    <source>
        <strain evidence="9">IFM 46973</strain>
    </source>
</reference>
<evidence type="ECO:0000259" key="8">
    <source>
        <dbReference type="Pfam" id="PF03443"/>
    </source>
</evidence>
<dbReference type="CDD" id="cd21175">
    <property type="entry name" value="LPMO_AA9"/>
    <property type="match status" value="1"/>
</dbReference>
<keyword evidence="5" id="KW-0119">Carbohydrate metabolism</keyword>
<dbReference type="Gene3D" id="2.70.50.70">
    <property type="match status" value="1"/>
</dbReference>
<keyword evidence="3 5" id="KW-0964">Secreted</keyword>
<evidence type="ECO:0000256" key="2">
    <source>
        <dbReference type="ARBA" id="ARBA00004613"/>
    </source>
</evidence>
<comment type="catalytic activity">
    <reaction evidence="5">
        <text>[(1-&gt;4)-beta-D-glucosyl]n+m + reduced acceptor + O2 = 4-dehydro-beta-D-glucosyl-[(1-&gt;4)-beta-D-glucosyl]n-1 + [(1-&gt;4)-beta-D-glucosyl]m + acceptor + H2O.</text>
        <dbReference type="EC" id="1.14.99.56"/>
    </reaction>
</comment>
<dbReference type="EMBL" id="BBXM02000001">
    <property type="protein sequence ID" value="GIC85571.1"/>
    <property type="molecule type" value="Genomic_DNA"/>
</dbReference>
<comment type="function">
    <text evidence="5">Lytic polysaccharide monooxygenase (LMPO) that depolymerizes crystalline and amorphous polysaccharides via the oxidation of scissile alpha- or beta-(1-4)-glycosidic bonds, yielding C1 and/or C4 oxidation products. Catalysis by LPMOs requires the reduction of the active-site copper from Cu(II) to Cu(I) by a reducing agent and H(2)O(2) or O(2) as a cosubstrate.</text>
</comment>
<keyword evidence="5" id="KW-0136">Cellulose degradation</keyword>
<dbReference type="GO" id="GO:0005576">
    <property type="term" value="C:extracellular region"/>
    <property type="evidence" value="ECO:0007669"/>
    <property type="project" value="UniProtKB-SubCell"/>
</dbReference>
<dbReference type="RefSeq" id="XP_043142837.1">
    <property type="nucleotide sequence ID" value="XM_043286902.1"/>
</dbReference>
<dbReference type="AlphaFoldDB" id="A0A8E0UWQ8"/>
<comment type="domain">
    <text evidence="5">Has a modular structure: an endo-beta-1,4-glucanase catalytic module at the N-terminus, a linker rich in serines and threonines, and a C-terminal carbohydrate-binding module (CBM).</text>
</comment>